<evidence type="ECO:0000313" key="1">
    <source>
        <dbReference type="EMBL" id="VDS06808.1"/>
    </source>
</evidence>
<gene>
    <name evidence="1" type="ORF">DEVEQU_03973</name>
</gene>
<organism evidence="1 2">
    <name type="scientific">Devosia equisanguinis</name>
    <dbReference type="NCBI Taxonomy" id="2490941"/>
    <lineage>
        <taxon>Bacteria</taxon>
        <taxon>Pseudomonadati</taxon>
        <taxon>Pseudomonadota</taxon>
        <taxon>Alphaproteobacteria</taxon>
        <taxon>Hyphomicrobiales</taxon>
        <taxon>Devosiaceae</taxon>
        <taxon>Devosia</taxon>
    </lineage>
</organism>
<accession>A0A3S4CVL1</accession>
<proteinExistence type="predicted"/>
<protein>
    <submittedName>
        <fullName evidence="1">Uncharacterized protein</fullName>
    </submittedName>
</protein>
<sequence>MAPWTARMRFAEIGDTREWSEPSARRSGGIAVHPEDIELEAWRRKAALGIDEWRMREYVTGVPVPDRIDHYCQQIEFAAQALMRLSPIPSDFRNDVYWPRCW</sequence>
<dbReference type="EMBL" id="UZWD01000076">
    <property type="protein sequence ID" value="VDS06808.1"/>
    <property type="molecule type" value="Genomic_DNA"/>
</dbReference>
<dbReference type="Proteomes" id="UP000268844">
    <property type="component" value="Unassembled WGS sequence"/>
</dbReference>
<name>A0A3S4CVL1_9HYPH</name>
<evidence type="ECO:0000313" key="2">
    <source>
        <dbReference type="Proteomes" id="UP000268844"/>
    </source>
</evidence>
<dbReference type="AlphaFoldDB" id="A0A3S4CVL1"/>
<keyword evidence="2" id="KW-1185">Reference proteome</keyword>
<reference evidence="1 2" key="1">
    <citation type="submission" date="2018-12" db="EMBL/GenBank/DDBJ databases">
        <authorList>
            <person name="Criscuolo A."/>
        </authorList>
    </citation>
    <scope>NUCLEOTIDE SEQUENCE [LARGE SCALE GENOMIC DNA]</scope>
    <source>
        <strain evidence="1">ACIP1116281</strain>
    </source>
</reference>